<comment type="caution">
    <text evidence="4">The sequence shown here is derived from an EMBL/GenBank/DDBJ whole genome shotgun (WGS) entry which is preliminary data.</text>
</comment>
<protein>
    <submittedName>
        <fullName evidence="4">Uncharacterized protein</fullName>
    </submittedName>
</protein>
<dbReference type="Proteomes" id="UP000663877">
    <property type="component" value="Unassembled WGS sequence"/>
</dbReference>
<dbReference type="Proteomes" id="UP000663832">
    <property type="component" value="Unassembled WGS sequence"/>
</dbReference>
<reference evidence="4" key="1">
    <citation type="submission" date="2021-02" db="EMBL/GenBank/DDBJ databases">
        <authorList>
            <person name="Nowell W R."/>
        </authorList>
    </citation>
    <scope>NUCLEOTIDE SEQUENCE</scope>
</reference>
<evidence type="ECO:0000313" key="3">
    <source>
        <dbReference type="EMBL" id="CAF0755211.1"/>
    </source>
</evidence>
<feature type="chain" id="PRO_5035598661" evidence="1">
    <location>
        <begin position="17"/>
        <end position="213"/>
    </location>
</feature>
<keyword evidence="5" id="KW-1185">Reference proteome</keyword>
<name>A0A813XD96_9BILA</name>
<evidence type="ECO:0000313" key="2">
    <source>
        <dbReference type="EMBL" id="CAF0743273.1"/>
    </source>
</evidence>
<dbReference type="OrthoDB" id="10081909at2759"/>
<keyword evidence="1" id="KW-0732">Signal</keyword>
<sequence length="213" mass="24746">MYTKLVLLFLVAAVTSQRDDALYNFFYGTTKYTDDATTWARLRNEYLTKAPYNISPGYMMLHCRIVKECCSSEVDDLFSMIHEQRLDKPCMGTQSSKLYNSHTTKCNGLIKTFHDVQKTAEYSKAELVTRIPPLNDRFKEWRSEMIRTCSTGELRAYVCDPFNMDSFRSCAEKVLRKIDGKHGGAAYITFFEHIETDYHTLIERITKAFPYVV</sequence>
<dbReference type="AlphaFoldDB" id="A0A813XD96"/>
<evidence type="ECO:0000313" key="5">
    <source>
        <dbReference type="Proteomes" id="UP000663832"/>
    </source>
</evidence>
<dbReference type="EMBL" id="CAJNOI010000006">
    <property type="protein sequence ID" value="CAF0755211.1"/>
    <property type="molecule type" value="Genomic_DNA"/>
</dbReference>
<gene>
    <name evidence="3" type="ORF">BJG266_LOCUS2691</name>
    <name evidence="2" type="ORF">QVE165_LOCUS1041</name>
    <name evidence="4" type="ORF">QVE165_LOCUS7916</name>
</gene>
<proteinExistence type="predicted"/>
<feature type="signal peptide" evidence="1">
    <location>
        <begin position="1"/>
        <end position="16"/>
    </location>
</feature>
<organism evidence="4 5">
    <name type="scientific">Adineta steineri</name>
    <dbReference type="NCBI Taxonomy" id="433720"/>
    <lineage>
        <taxon>Eukaryota</taxon>
        <taxon>Metazoa</taxon>
        <taxon>Spiralia</taxon>
        <taxon>Gnathifera</taxon>
        <taxon>Rotifera</taxon>
        <taxon>Eurotatoria</taxon>
        <taxon>Bdelloidea</taxon>
        <taxon>Adinetida</taxon>
        <taxon>Adinetidae</taxon>
        <taxon>Adineta</taxon>
    </lineage>
</organism>
<accession>A0A813XD96</accession>
<dbReference type="EMBL" id="CAJNOM010000003">
    <property type="protein sequence ID" value="CAF0743273.1"/>
    <property type="molecule type" value="Genomic_DNA"/>
</dbReference>
<dbReference type="EMBL" id="CAJNOM010000034">
    <property type="protein sequence ID" value="CAF0871389.1"/>
    <property type="molecule type" value="Genomic_DNA"/>
</dbReference>
<evidence type="ECO:0000313" key="4">
    <source>
        <dbReference type="EMBL" id="CAF0871389.1"/>
    </source>
</evidence>
<evidence type="ECO:0000256" key="1">
    <source>
        <dbReference type="SAM" id="SignalP"/>
    </source>
</evidence>